<proteinExistence type="predicted"/>
<comment type="caution">
    <text evidence="1">The sequence shown here is derived from an EMBL/GenBank/DDBJ whole genome shotgun (WGS) entry which is preliminary data.</text>
</comment>
<dbReference type="Proteomes" id="UP000827872">
    <property type="component" value="Linkage Group LG08"/>
</dbReference>
<reference evidence="1" key="1">
    <citation type="submission" date="2021-08" db="EMBL/GenBank/DDBJ databases">
        <title>The first chromosome-level gecko genome reveals the dynamic sex chromosomes of Neotropical dwarf geckos (Sphaerodactylidae: Sphaerodactylus).</title>
        <authorList>
            <person name="Pinto B.J."/>
            <person name="Keating S.E."/>
            <person name="Gamble T."/>
        </authorList>
    </citation>
    <scope>NUCLEOTIDE SEQUENCE</scope>
    <source>
        <strain evidence="1">TG3544</strain>
    </source>
</reference>
<gene>
    <name evidence="1" type="ORF">K3G42_024859</name>
</gene>
<sequence>MKPIILLVEWIVLRLKQKGPFIASLPAVSYMHIPLLQTSFHKGLEGNMKDQPGRAGFIQQDLWIQILDYKPSQEVFVLVCLLSFLITSKTPWTVMKTMWGKFHDNK</sequence>
<name>A0ACB8FCD7_9SAUR</name>
<keyword evidence="2" id="KW-1185">Reference proteome</keyword>
<accession>A0ACB8FCD7</accession>
<evidence type="ECO:0000313" key="2">
    <source>
        <dbReference type="Proteomes" id="UP000827872"/>
    </source>
</evidence>
<dbReference type="EMBL" id="CM037621">
    <property type="protein sequence ID" value="KAH8002484.1"/>
    <property type="molecule type" value="Genomic_DNA"/>
</dbReference>
<organism evidence="1 2">
    <name type="scientific">Sphaerodactylus townsendi</name>
    <dbReference type="NCBI Taxonomy" id="933632"/>
    <lineage>
        <taxon>Eukaryota</taxon>
        <taxon>Metazoa</taxon>
        <taxon>Chordata</taxon>
        <taxon>Craniata</taxon>
        <taxon>Vertebrata</taxon>
        <taxon>Euteleostomi</taxon>
        <taxon>Lepidosauria</taxon>
        <taxon>Squamata</taxon>
        <taxon>Bifurcata</taxon>
        <taxon>Gekkota</taxon>
        <taxon>Sphaerodactylidae</taxon>
        <taxon>Sphaerodactylus</taxon>
    </lineage>
</organism>
<evidence type="ECO:0000313" key="1">
    <source>
        <dbReference type="EMBL" id="KAH8002484.1"/>
    </source>
</evidence>
<protein>
    <submittedName>
        <fullName evidence="1">Uncharacterized protein</fullName>
    </submittedName>
</protein>